<reference evidence="1" key="1">
    <citation type="submission" date="2020-04" db="EMBL/GenBank/DDBJ databases">
        <title>A chromosome-scale assembly and high-density genetic map of the yellow drum (Nibea albiflora) genome.</title>
        <authorList>
            <person name="Xu D."/>
            <person name="Zhang W."/>
            <person name="Chen R."/>
            <person name="Tan P."/>
            <person name="Wang L."/>
            <person name="Song H."/>
            <person name="Tian L."/>
            <person name="Zhu Q."/>
            <person name="Wang B."/>
        </authorList>
    </citation>
    <scope>NUCLEOTIDE SEQUENCE</scope>
    <source>
        <strain evidence="1">ZJHYS-2018</strain>
    </source>
</reference>
<accession>A0ACB7F3X6</accession>
<protein>
    <submittedName>
        <fullName evidence="1">Uncharacterized protein</fullName>
    </submittedName>
</protein>
<evidence type="ECO:0000313" key="1">
    <source>
        <dbReference type="EMBL" id="KAG8009170.1"/>
    </source>
</evidence>
<dbReference type="Proteomes" id="UP000805704">
    <property type="component" value="Chromosome 18"/>
</dbReference>
<gene>
    <name evidence="1" type="ORF">GBF38_011868</name>
</gene>
<sequence>MDQRGDGVHVGRNRPYILLYFNSRGDRAVPNELQAGLRAWLEFFLRHGLEGVGLAMVLEMINEENNDDNNENNVDNDNVDNAGNNYGNAED</sequence>
<keyword evidence="2" id="KW-1185">Reference proteome</keyword>
<comment type="caution">
    <text evidence="1">The sequence shown here is derived from an EMBL/GenBank/DDBJ whole genome shotgun (WGS) entry which is preliminary data.</text>
</comment>
<name>A0ACB7F3X6_NIBAL</name>
<dbReference type="EMBL" id="CM024806">
    <property type="protein sequence ID" value="KAG8009170.1"/>
    <property type="molecule type" value="Genomic_DNA"/>
</dbReference>
<proteinExistence type="predicted"/>
<organism evidence="1 2">
    <name type="scientific">Nibea albiflora</name>
    <name type="common">Yellow drum</name>
    <name type="synonym">Corvina albiflora</name>
    <dbReference type="NCBI Taxonomy" id="240163"/>
    <lineage>
        <taxon>Eukaryota</taxon>
        <taxon>Metazoa</taxon>
        <taxon>Chordata</taxon>
        <taxon>Craniata</taxon>
        <taxon>Vertebrata</taxon>
        <taxon>Euteleostomi</taxon>
        <taxon>Actinopterygii</taxon>
        <taxon>Neopterygii</taxon>
        <taxon>Teleostei</taxon>
        <taxon>Neoteleostei</taxon>
        <taxon>Acanthomorphata</taxon>
        <taxon>Eupercaria</taxon>
        <taxon>Sciaenidae</taxon>
        <taxon>Nibea</taxon>
    </lineage>
</organism>
<evidence type="ECO:0000313" key="2">
    <source>
        <dbReference type="Proteomes" id="UP000805704"/>
    </source>
</evidence>